<dbReference type="VEuPathDB" id="FungiDB:AAP_05432"/>
<evidence type="ECO:0000256" key="11">
    <source>
        <dbReference type="ARBA" id="ARBA00031871"/>
    </source>
</evidence>
<comment type="caution">
    <text evidence="15">The sequence shown here is derived from an EMBL/GenBank/DDBJ whole genome shotgun (WGS) entry which is preliminary data.</text>
</comment>
<keyword evidence="16" id="KW-1185">Reference proteome</keyword>
<keyword evidence="7" id="KW-0547">Nucleotide-binding</keyword>
<evidence type="ECO:0000256" key="13">
    <source>
        <dbReference type="SAM" id="MobiDB-lite"/>
    </source>
</evidence>
<dbReference type="PANTHER" id="PTHR23293:SF9">
    <property type="entry name" value="FAD SYNTHASE"/>
    <property type="match status" value="1"/>
</dbReference>
<dbReference type="GO" id="GO:0006747">
    <property type="term" value="P:FAD biosynthetic process"/>
    <property type="evidence" value="ECO:0007669"/>
    <property type="project" value="TreeGrafter"/>
</dbReference>
<protein>
    <recommendedName>
        <fullName evidence="2">FAD synthase</fullName>
        <ecNumber evidence="2">2.7.7.2</ecNumber>
    </recommendedName>
    <alternativeName>
        <fullName evidence="10">FAD pyrophosphorylase</fullName>
    </alternativeName>
    <alternativeName>
        <fullName evidence="11">FMN adenylyltransferase</fullName>
    </alternativeName>
</protein>
<evidence type="ECO:0000256" key="4">
    <source>
        <dbReference type="ARBA" id="ARBA00022643"/>
    </source>
</evidence>
<evidence type="ECO:0000256" key="1">
    <source>
        <dbReference type="ARBA" id="ARBA00004726"/>
    </source>
</evidence>
<evidence type="ECO:0000256" key="9">
    <source>
        <dbReference type="ARBA" id="ARBA00022840"/>
    </source>
</evidence>
<dbReference type="AlphaFoldDB" id="A0A167VM54"/>
<dbReference type="PANTHER" id="PTHR23293">
    <property type="entry name" value="FAD SYNTHETASE-RELATED FMN ADENYLYLTRANSFERASE"/>
    <property type="match status" value="1"/>
</dbReference>
<keyword evidence="3" id="KW-0285">Flavoprotein</keyword>
<keyword evidence="9" id="KW-0067">ATP-binding</keyword>
<dbReference type="Pfam" id="PF01507">
    <property type="entry name" value="PAPS_reduct"/>
    <property type="match status" value="1"/>
</dbReference>
<dbReference type="Proteomes" id="UP000242877">
    <property type="component" value="Unassembled WGS sequence"/>
</dbReference>
<feature type="region of interest" description="Disordered" evidence="13">
    <location>
        <begin position="132"/>
        <end position="162"/>
    </location>
</feature>
<dbReference type="InterPro" id="IPR002500">
    <property type="entry name" value="PAPS_reduct_dom"/>
</dbReference>
<dbReference type="GO" id="GO:0005524">
    <property type="term" value="F:ATP binding"/>
    <property type="evidence" value="ECO:0007669"/>
    <property type="project" value="UniProtKB-KW"/>
</dbReference>
<comment type="pathway">
    <text evidence="1">Cofactor biosynthesis; FAD biosynthesis; FAD from FMN: step 1/1.</text>
</comment>
<gene>
    <name evidence="15" type="ORF">AAP_05432</name>
</gene>
<accession>A0A167VM54</accession>
<evidence type="ECO:0000256" key="3">
    <source>
        <dbReference type="ARBA" id="ARBA00022630"/>
    </source>
</evidence>
<sequence>MLDSSSNVSRSHAGNTVPESCPSDANANAKMSTPSHTVATLMHGEPQMPPLKQVASLLHSRLDAFLSESHEEGSLLQRVQAQTRISMRVIQEALQRHPYEELSLSYNGGKDCLVMVVLFLACLHCTGIRVDHDDNKAKNGSTPSSGEESHDTVQAAAATHDKENQQMQTHTLPQEIPAIYAQPECPFPSVESFIHSSAQTYHLSIQTYPTNPPKSSLKSVFASYLDANPSIRAIFVGTRRTDPFGADLTHFARTDHGWPDFIRIHPVIDWRYAEIWAFIRHLGIDYCDLYDQGYTSLGGMNNTHPNPKLKRTDEEAKQFDGEYKPAYELVSDDEERLGRA</sequence>
<evidence type="ECO:0000256" key="7">
    <source>
        <dbReference type="ARBA" id="ARBA00022741"/>
    </source>
</evidence>
<dbReference type="OrthoDB" id="270728at2759"/>
<evidence type="ECO:0000256" key="12">
    <source>
        <dbReference type="ARBA" id="ARBA00049494"/>
    </source>
</evidence>
<evidence type="ECO:0000259" key="14">
    <source>
        <dbReference type="Pfam" id="PF01507"/>
    </source>
</evidence>
<evidence type="ECO:0000256" key="6">
    <source>
        <dbReference type="ARBA" id="ARBA00022695"/>
    </source>
</evidence>
<dbReference type="Gene3D" id="3.40.50.620">
    <property type="entry name" value="HUPs"/>
    <property type="match status" value="1"/>
</dbReference>
<comment type="catalytic activity">
    <reaction evidence="12">
        <text>FMN + ATP + H(+) = FAD + diphosphate</text>
        <dbReference type="Rhea" id="RHEA:17237"/>
        <dbReference type="ChEBI" id="CHEBI:15378"/>
        <dbReference type="ChEBI" id="CHEBI:30616"/>
        <dbReference type="ChEBI" id="CHEBI:33019"/>
        <dbReference type="ChEBI" id="CHEBI:57692"/>
        <dbReference type="ChEBI" id="CHEBI:58210"/>
        <dbReference type="EC" id="2.7.7.2"/>
    </reaction>
</comment>
<dbReference type="GO" id="GO:0003919">
    <property type="term" value="F:FMN adenylyltransferase activity"/>
    <property type="evidence" value="ECO:0007669"/>
    <property type="project" value="UniProtKB-EC"/>
</dbReference>
<evidence type="ECO:0000256" key="2">
    <source>
        <dbReference type="ARBA" id="ARBA00012393"/>
    </source>
</evidence>
<keyword evidence="4" id="KW-0288">FMN</keyword>
<dbReference type="SUPFAM" id="SSF52402">
    <property type="entry name" value="Adenine nucleotide alpha hydrolases-like"/>
    <property type="match status" value="1"/>
</dbReference>
<name>A0A167VM54_9EURO</name>
<proteinExistence type="predicted"/>
<feature type="domain" description="Phosphoadenosine phosphosulphate reductase" evidence="14">
    <location>
        <begin position="102"/>
        <end position="305"/>
    </location>
</feature>
<organism evidence="15 16">
    <name type="scientific">Ascosphaera apis ARSEF 7405</name>
    <dbReference type="NCBI Taxonomy" id="392613"/>
    <lineage>
        <taxon>Eukaryota</taxon>
        <taxon>Fungi</taxon>
        <taxon>Dikarya</taxon>
        <taxon>Ascomycota</taxon>
        <taxon>Pezizomycotina</taxon>
        <taxon>Eurotiomycetes</taxon>
        <taxon>Eurotiomycetidae</taxon>
        <taxon>Onygenales</taxon>
        <taxon>Ascosphaeraceae</taxon>
        <taxon>Ascosphaera</taxon>
    </lineage>
</organism>
<evidence type="ECO:0000256" key="8">
    <source>
        <dbReference type="ARBA" id="ARBA00022827"/>
    </source>
</evidence>
<dbReference type="CDD" id="cd23948">
    <property type="entry name" value="FAD_synthase"/>
    <property type="match status" value="1"/>
</dbReference>
<evidence type="ECO:0000256" key="5">
    <source>
        <dbReference type="ARBA" id="ARBA00022679"/>
    </source>
</evidence>
<evidence type="ECO:0000313" key="15">
    <source>
        <dbReference type="EMBL" id="KZZ87728.1"/>
    </source>
</evidence>
<dbReference type="InterPro" id="IPR014729">
    <property type="entry name" value="Rossmann-like_a/b/a_fold"/>
</dbReference>
<keyword evidence="8" id="KW-0274">FAD</keyword>
<keyword evidence="5" id="KW-0808">Transferase</keyword>
<evidence type="ECO:0000256" key="10">
    <source>
        <dbReference type="ARBA" id="ARBA00031145"/>
    </source>
</evidence>
<evidence type="ECO:0000313" key="16">
    <source>
        <dbReference type="Proteomes" id="UP000242877"/>
    </source>
</evidence>
<keyword evidence="6" id="KW-0548">Nucleotidyltransferase</keyword>
<dbReference type="EMBL" id="AZGZ01000031">
    <property type="protein sequence ID" value="KZZ87728.1"/>
    <property type="molecule type" value="Genomic_DNA"/>
</dbReference>
<dbReference type="EC" id="2.7.7.2" evidence="2"/>
<reference evidence="15 16" key="1">
    <citation type="journal article" date="2016" name="Genome Biol. Evol.">
        <title>Divergent and convergent evolution of fungal pathogenicity.</title>
        <authorList>
            <person name="Shang Y."/>
            <person name="Xiao G."/>
            <person name="Zheng P."/>
            <person name="Cen K."/>
            <person name="Zhan S."/>
            <person name="Wang C."/>
        </authorList>
    </citation>
    <scope>NUCLEOTIDE SEQUENCE [LARGE SCALE GENOMIC DNA]</scope>
    <source>
        <strain evidence="15 16">ARSEF 7405</strain>
    </source>
</reference>
<feature type="region of interest" description="Disordered" evidence="13">
    <location>
        <begin position="1"/>
        <end position="34"/>
    </location>
</feature>